<dbReference type="Proteomes" id="UP000192360">
    <property type="component" value="Unassembled WGS sequence"/>
</dbReference>
<dbReference type="SUPFAM" id="SSF158682">
    <property type="entry name" value="TerB-like"/>
    <property type="match status" value="1"/>
</dbReference>
<protein>
    <recommendedName>
        <fullName evidence="3">Tellurite resistance protein TerB</fullName>
    </recommendedName>
</protein>
<sequence>MTISLAKMDNIKTMNKLNISTGLKSHFLRLYQMAFADDNFDVLELKMLYNFAEERGLTKDQLNEILLNPSQESVIPESLDDKIEYLYDLALMIWADQVVTDDEINTLKKYCKKFEFLEENIDDICEFLLENAKEKISLSELLTKMQD</sequence>
<name>A0A1W1YGR4_9FLAO</name>
<dbReference type="InterPro" id="IPR029024">
    <property type="entry name" value="TerB-like"/>
</dbReference>
<dbReference type="AlphaFoldDB" id="A0A1W1YGR4"/>
<proteinExistence type="predicted"/>
<evidence type="ECO:0008006" key="3">
    <source>
        <dbReference type="Google" id="ProtNLM"/>
    </source>
</evidence>
<dbReference type="Gene3D" id="1.10.3680.10">
    <property type="entry name" value="TerB-like"/>
    <property type="match status" value="1"/>
</dbReference>
<dbReference type="STRING" id="504486.SAMN05660703_0461"/>
<organism evidence="1 2">
    <name type="scientific">Cellulophaga tyrosinoxydans</name>
    <dbReference type="NCBI Taxonomy" id="504486"/>
    <lineage>
        <taxon>Bacteria</taxon>
        <taxon>Pseudomonadati</taxon>
        <taxon>Bacteroidota</taxon>
        <taxon>Flavobacteriia</taxon>
        <taxon>Flavobacteriales</taxon>
        <taxon>Flavobacteriaceae</taxon>
        <taxon>Cellulophaga</taxon>
    </lineage>
</organism>
<dbReference type="EMBL" id="FWXO01000001">
    <property type="protein sequence ID" value="SMC35324.1"/>
    <property type="molecule type" value="Genomic_DNA"/>
</dbReference>
<evidence type="ECO:0000313" key="1">
    <source>
        <dbReference type="EMBL" id="SMC35324.1"/>
    </source>
</evidence>
<reference evidence="1 2" key="1">
    <citation type="submission" date="2017-04" db="EMBL/GenBank/DDBJ databases">
        <authorList>
            <person name="Afonso C.L."/>
            <person name="Miller P.J."/>
            <person name="Scott M.A."/>
            <person name="Spackman E."/>
            <person name="Goraichik I."/>
            <person name="Dimitrov K.M."/>
            <person name="Suarez D.L."/>
            <person name="Swayne D.E."/>
        </authorList>
    </citation>
    <scope>NUCLEOTIDE SEQUENCE [LARGE SCALE GENOMIC DNA]</scope>
    <source>
        <strain evidence="1 2">DSM 21164</strain>
    </source>
</reference>
<accession>A0A1W1YGR4</accession>
<gene>
    <name evidence="1" type="ORF">SAMN05660703_0461</name>
</gene>
<keyword evidence="2" id="KW-1185">Reference proteome</keyword>
<evidence type="ECO:0000313" key="2">
    <source>
        <dbReference type="Proteomes" id="UP000192360"/>
    </source>
</evidence>